<name>A0A9Y2AKA8_9FIRM</name>
<proteinExistence type="predicted"/>
<dbReference type="EMBL" id="CP120678">
    <property type="protein sequence ID" value="WIW71711.1"/>
    <property type="molecule type" value="Genomic_DNA"/>
</dbReference>
<organism evidence="1 2">
    <name type="scientific">Selenobaculum gibii</name>
    <dbReference type="NCBI Taxonomy" id="3054208"/>
    <lineage>
        <taxon>Bacteria</taxon>
        <taxon>Bacillati</taxon>
        <taxon>Bacillota</taxon>
        <taxon>Negativicutes</taxon>
        <taxon>Selenomonadales</taxon>
        <taxon>Selenomonadaceae</taxon>
        <taxon>Selenobaculum</taxon>
    </lineage>
</organism>
<protein>
    <submittedName>
        <fullName evidence="1">Uncharacterized protein</fullName>
    </submittedName>
</protein>
<evidence type="ECO:0000313" key="2">
    <source>
        <dbReference type="Proteomes" id="UP001243623"/>
    </source>
</evidence>
<gene>
    <name evidence="1" type="ORF">P3F81_05280</name>
</gene>
<keyword evidence="2" id="KW-1185">Reference proteome</keyword>
<dbReference type="Proteomes" id="UP001243623">
    <property type="component" value="Chromosome"/>
</dbReference>
<reference evidence="1" key="1">
    <citation type="submission" date="2023-03" db="EMBL/GenBank/DDBJ databases">
        <title>Selenobaculum gbiensis gen. nov. sp. nov., a new bacterium isolated from the gut microbiota of IBD patient.</title>
        <authorList>
            <person name="Yeo S."/>
            <person name="Park H."/>
            <person name="Huh C.S."/>
        </authorList>
    </citation>
    <scope>NUCLEOTIDE SEQUENCE</scope>
    <source>
        <strain evidence="1">ICN-92133</strain>
    </source>
</reference>
<dbReference type="KEGG" id="sgbi:P3F81_05280"/>
<dbReference type="AlphaFoldDB" id="A0A9Y2AKA8"/>
<sequence>MLWRMLVKRLLSIALFQRCFSVRFFNLYYNILCFEVSRLSSKKRINEKVIDGLMRKEYFLINLAILTGNQVFAYKVSELMKLSFGEKLMRNSEPKKLMALIIKAVKLEQYDVAEYLLAAYKTLLMHINEKNANQCLRQLLILVVIMQKRNLTYLMSKVMECIFYSISKFNLHEQRTRIISILALKRIGIIAIRKRDDALFIECKKYCLDIETTFEHYNISKQIEELLIDWFYYILKTNNECLLNVYQEFYEDLYRKGLITSLISSRMTQEIPNIAGMAIMNLSSKCGDRVLCFLLKLSEYDSCDMKSAVKSYLCLLKMAVGNYGLDKSFSLFIPLLESGRQIYMHEQRFTHSSDVMRKKNLKLVLNELIFFFEVEARQSGSTVENIILNIRQYWIVFSKLKKSVPRIEAFCDLLLAHWGAKKNIKKNQLGINHGISNISLMTSEDKERLDLVL</sequence>
<evidence type="ECO:0000313" key="1">
    <source>
        <dbReference type="EMBL" id="WIW71711.1"/>
    </source>
</evidence>
<dbReference type="RefSeq" id="WP_147670682.1">
    <property type="nucleotide sequence ID" value="NZ_CP120678.1"/>
</dbReference>
<accession>A0A9Y2AKA8</accession>